<dbReference type="SUPFAM" id="SSF57667">
    <property type="entry name" value="beta-beta-alpha zinc fingers"/>
    <property type="match status" value="5"/>
</dbReference>
<keyword evidence="5" id="KW-0862">Zinc</keyword>
<dbReference type="SMART" id="SM00355">
    <property type="entry name" value="ZnF_C2H2"/>
    <property type="match status" value="7"/>
</dbReference>
<evidence type="ECO:0000313" key="10">
    <source>
        <dbReference type="Proteomes" id="UP000054359"/>
    </source>
</evidence>
<comment type="subcellular location">
    <subcellularLocation>
        <location evidence="1">Nucleus</location>
    </subcellularLocation>
</comment>
<evidence type="ECO:0000256" key="3">
    <source>
        <dbReference type="ARBA" id="ARBA00022737"/>
    </source>
</evidence>
<feature type="domain" description="C2H2-type" evidence="8">
    <location>
        <begin position="58"/>
        <end position="85"/>
    </location>
</feature>
<dbReference type="AlphaFoldDB" id="A0A087UBH7"/>
<name>A0A087UBH7_STEMI</name>
<dbReference type="PANTHER" id="PTHR24394">
    <property type="entry name" value="ZINC FINGER PROTEIN"/>
    <property type="match status" value="1"/>
</dbReference>
<dbReference type="FunFam" id="3.30.160.60:FF:000110">
    <property type="entry name" value="Zinc finger protein-like"/>
    <property type="match status" value="1"/>
</dbReference>
<keyword evidence="3" id="KW-0677">Repeat</keyword>
<dbReference type="GO" id="GO:0008270">
    <property type="term" value="F:zinc ion binding"/>
    <property type="evidence" value="ECO:0007669"/>
    <property type="project" value="UniProtKB-KW"/>
</dbReference>
<dbReference type="OrthoDB" id="6077919at2759"/>
<dbReference type="PANTHER" id="PTHR24394:SF29">
    <property type="entry name" value="MYONEURIN"/>
    <property type="match status" value="1"/>
</dbReference>
<feature type="domain" description="C2H2-type" evidence="8">
    <location>
        <begin position="86"/>
        <end position="113"/>
    </location>
</feature>
<keyword evidence="4 7" id="KW-0863">Zinc-finger</keyword>
<gene>
    <name evidence="9" type="ORF">X975_11463</name>
</gene>
<accession>A0A087UBH7</accession>
<dbReference type="GO" id="GO:0000981">
    <property type="term" value="F:DNA-binding transcription factor activity, RNA polymerase II-specific"/>
    <property type="evidence" value="ECO:0007669"/>
    <property type="project" value="TreeGrafter"/>
</dbReference>
<feature type="domain" description="C2H2-type" evidence="8">
    <location>
        <begin position="27"/>
        <end position="54"/>
    </location>
</feature>
<reference evidence="9 10" key="1">
    <citation type="submission" date="2013-11" db="EMBL/GenBank/DDBJ databases">
        <title>Genome sequencing of Stegodyphus mimosarum.</title>
        <authorList>
            <person name="Bechsgaard J."/>
        </authorList>
    </citation>
    <scope>NUCLEOTIDE SEQUENCE [LARGE SCALE GENOMIC DNA]</scope>
</reference>
<feature type="non-terminal residue" evidence="9">
    <location>
        <position position="266"/>
    </location>
</feature>
<dbReference type="GO" id="GO:0005634">
    <property type="term" value="C:nucleus"/>
    <property type="evidence" value="ECO:0007669"/>
    <property type="project" value="UniProtKB-SubCell"/>
</dbReference>
<sequence>MFAIYVGSFVHEDNSYNMRVHTGEKPHVCDICNKKYATLRNLRLHMPFHIPENAEKPHVCHICKKAFTLEWNLKNHMHTHRAKKPHVCIICGKTFGTNYTLQIHMRIHTGENPYECDKSFRSHRALKQHKCKHFKPKPEIKICKLDRVNIIHSCDICDRSIALKGNVKKHMRRHMVGNSYICNKCNKLFSQKVDLRTHLQTSKGKKSYPCDRCSKSFLYKCALEMHSLAHATKRQQVQYIPIRKKPDYEKKNATNCFFTNMNDLIL</sequence>
<dbReference type="PROSITE" id="PS00028">
    <property type="entry name" value="ZINC_FINGER_C2H2_1"/>
    <property type="match status" value="4"/>
</dbReference>
<evidence type="ECO:0000256" key="7">
    <source>
        <dbReference type="PROSITE-ProRule" id="PRU00042"/>
    </source>
</evidence>
<dbReference type="EMBL" id="KK119097">
    <property type="protein sequence ID" value="KFM74716.1"/>
    <property type="molecule type" value="Genomic_DNA"/>
</dbReference>
<organism evidence="9 10">
    <name type="scientific">Stegodyphus mimosarum</name>
    <name type="common">African social velvet spider</name>
    <dbReference type="NCBI Taxonomy" id="407821"/>
    <lineage>
        <taxon>Eukaryota</taxon>
        <taxon>Metazoa</taxon>
        <taxon>Ecdysozoa</taxon>
        <taxon>Arthropoda</taxon>
        <taxon>Chelicerata</taxon>
        <taxon>Arachnida</taxon>
        <taxon>Araneae</taxon>
        <taxon>Araneomorphae</taxon>
        <taxon>Entelegynae</taxon>
        <taxon>Eresoidea</taxon>
        <taxon>Eresidae</taxon>
        <taxon>Stegodyphus</taxon>
    </lineage>
</organism>
<dbReference type="Gene3D" id="3.30.160.60">
    <property type="entry name" value="Classic Zinc Finger"/>
    <property type="match status" value="5"/>
</dbReference>
<dbReference type="PROSITE" id="PS50157">
    <property type="entry name" value="ZINC_FINGER_C2H2_2"/>
    <property type="match status" value="6"/>
</dbReference>
<keyword evidence="10" id="KW-1185">Reference proteome</keyword>
<keyword evidence="2" id="KW-0479">Metal-binding</keyword>
<dbReference type="Pfam" id="PF00096">
    <property type="entry name" value="zf-C2H2"/>
    <property type="match status" value="5"/>
</dbReference>
<evidence type="ECO:0000256" key="2">
    <source>
        <dbReference type="ARBA" id="ARBA00022723"/>
    </source>
</evidence>
<dbReference type="FunFam" id="3.30.160.60:FF:000624">
    <property type="entry name" value="zinc finger protein 697"/>
    <property type="match status" value="1"/>
</dbReference>
<evidence type="ECO:0000256" key="6">
    <source>
        <dbReference type="ARBA" id="ARBA00023242"/>
    </source>
</evidence>
<proteinExistence type="predicted"/>
<evidence type="ECO:0000256" key="4">
    <source>
        <dbReference type="ARBA" id="ARBA00022771"/>
    </source>
</evidence>
<evidence type="ECO:0000259" key="8">
    <source>
        <dbReference type="PROSITE" id="PS50157"/>
    </source>
</evidence>
<evidence type="ECO:0000256" key="5">
    <source>
        <dbReference type="ARBA" id="ARBA00022833"/>
    </source>
</evidence>
<keyword evidence="6" id="KW-0539">Nucleus</keyword>
<dbReference type="FunFam" id="3.30.160.60:FF:001188">
    <property type="entry name" value="zinc finger protein 629 isoform X2"/>
    <property type="match status" value="1"/>
</dbReference>
<dbReference type="Proteomes" id="UP000054359">
    <property type="component" value="Unassembled WGS sequence"/>
</dbReference>
<evidence type="ECO:0000313" key="9">
    <source>
        <dbReference type="EMBL" id="KFM74716.1"/>
    </source>
</evidence>
<protein>
    <submittedName>
        <fullName evidence="9">Zinc finger protein 782</fullName>
    </submittedName>
</protein>
<dbReference type="InterPro" id="IPR013087">
    <property type="entry name" value="Znf_C2H2_type"/>
</dbReference>
<dbReference type="STRING" id="407821.A0A087UBH7"/>
<feature type="domain" description="C2H2-type" evidence="8">
    <location>
        <begin position="180"/>
        <end position="207"/>
    </location>
</feature>
<evidence type="ECO:0000256" key="1">
    <source>
        <dbReference type="ARBA" id="ARBA00004123"/>
    </source>
</evidence>
<feature type="domain" description="C2H2-type" evidence="8">
    <location>
        <begin position="152"/>
        <end position="174"/>
    </location>
</feature>
<feature type="domain" description="C2H2-type" evidence="8">
    <location>
        <begin position="208"/>
        <end position="235"/>
    </location>
</feature>
<dbReference type="InterPro" id="IPR036236">
    <property type="entry name" value="Znf_C2H2_sf"/>
</dbReference>